<dbReference type="InterPro" id="IPR036226">
    <property type="entry name" value="LipOase_C_sf"/>
</dbReference>
<keyword evidence="15" id="KW-0275">Fatty acid biosynthesis</keyword>
<evidence type="ECO:0000256" key="7">
    <source>
        <dbReference type="ARBA" id="ARBA00022723"/>
    </source>
</evidence>
<dbReference type="SMART" id="SM00308">
    <property type="entry name" value="LH2"/>
    <property type="match status" value="1"/>
</dbReference>
<evidence type="ECO:0000256" key="3">
    <source>
        <dbReference type="ARBA" id="ARBA00009419"/>
    </source>
</evidence>
<evidence type="ECO:0000256" key="17">
    <source>
        <dbReference type="RuleBase" id="RU003974"/>
    </source>
</evidence>
<dbReference type="AlphaFoldDB" id="A0AA38TIQ1"/>
<proteinExistence type="inferred from homology"/>
<comment type="caution">
    <text evidence="20">The sequence shown here is derived from an EMBL/GenBank/DDBJ whole genome shotgun (WGS) entry which is preliminary data.</text>
</comment>
<dbReference type="Proteomes" id="UP001172457">
    <property type="component" value="Chromosome 3"/>
</dbReference>
<dbReference type="InterPro" id="IPR000907">
    <property type="entry name" value="LipOase"/>
</dbReference>
<dbReference type="InterPro" id="IPR036392">
    <property type="entry name" value="PLAT/LH2_dom_sf"/>
</dbReference>
<evidence type="ECO:0000313" key="21">
    <source>
        <dbReference type="Proteomes" id="UP001172457"/>
    </source>
</evidence>
<dbReference type="GO" id="GO:0009507">
    <property type="term" value="C:chloroplast"/>
    <property type="evidence" value="ECO:0007669"/>
    <property type="project" value="UniProtKB-SubCell"/>
</dbReference>
<evidence type="ECO:0000256" key="5">
    <source>
        <dbReference type="ARBA" id="ARBA00022528"/>
    </source>
</evidence>
<keyword evidence="11 17" id="KW-0223">Dioxygenase</keyword>
<keyword evidence="7 17" id="KW-0479">Metal-binding</keyword>
<dbReference type="PRINTS" id="PR00087">
    <property type="entry name" value="LIPOXYGENASE"/>
</dbReference>
<feature type="domain" description="Lipoxygenase" evidence="19">
    <location>
        <begin position="877"/>
        <end position="1042"/>
    </location>
</feature>
<protein>
    <recommendedName>
        <fullName evidence="22">Lipoxygenase</fullName>
    </recommendedName>
</protein>
<dbReference type="PANTHER" id="PTHR11771">
    <property type="entry name" value="LIPOXYGENASE"/>
    <property type="match status" value="1"/>
</dbReference>
<evidence type="ECO:0000256" key="1">
    <source>
        <dbReference type="ARBA" id="ARBA00001962"/>
    </source>
</evidence>
<feature type="domain" description="Lipoxygenase" evidence="19">
    <location>
        <begin position="1066"/>
        <end position="1214"/>
    </location>
</feature>
<keyword evidence="14" id="KW-0443">Lipid metabolism</keyword>
<dbReference type="FunFam" id="3.10.450.60:FF:000005">
    <property type="entry name" value="Lipoxygenase"/>
    <property type="match status" value="1"/>
</dbReference>
<evidence type="ECO:0000256" key="14">
    <source>
        <dbReference type="ARBA" id="ARBA00023098"/>
    </source>
</evidence>
<evidence type="ECO:0000256" key="4">
    <source>
        <dbReference type="ARBA" id="ARBA00022516"/>
    </source>
</evidence>
<keyword evidence="8" id="KW-0925">Oxylipin biosynthesis</keyword>
<keyword evidence="12 17" id="KW-0560">Oxidoreductase</keyword>
<comment type="cofactor">
    <cofactor evidence="1 17">
        <name>Fe cation</name>
        <dbReference type="ChEBI" id="CHEBI:24875"/>
    </cofactor>
</comment>
<keyword evidence="10" id="KW-0809">Transit peptide</keyword>
<dbReference type="GO" id="GO:0016165">
    <property type="term" value="F:linoleate 13S-lipoxygenase activity"/>
    <property type="evidence" value="ECO:0007669"/>
    <property type="project" value="UniProtKB-ARBA"/>
</dbReference>
<feature type="domain" description="Lipoxygenase" evidence="19">
    <location>
        <begin position="192"/>
        <end position="880"/>
    </location>
</feature>
<dbReference type="FunFam" id="1.20.245.10:FF:000002">
    <property type="entry name" value="Lipoxygenase"/>
    <property type="match status" value="1"/>
</dbReference>
<evidence type="ECO:0000256" key="2">
    <source>
        <dbReference type="ARBA" id="ARBA00004229"/>
    </source>
</evidence>
<evidence type="ECO:0000256" key="10">
    <source>
        <dbReference type="ARBA" id="ARBA00022946"/>
    </source>
</evidence>
<evidence type="ECO:0000259" key="18">
    <source>
        <dbReference type="PROSITE" id="PS50095"/>
    </source>
</evidence>
<evidence type="ECO:0000256" key="13">
    <source>
        <dbReference type="ARBA" id="ARBA00023004"/>
    </source>
</evidence>
<name>A0AA38TIQ1_9ASTR</name>
<evidence type="ECO:0000256" key="12">
    <source>
        <dbReference type="ARBA" id="ARBA00023002"/>
    </source>
</evidence>
<comment type="caution">
    <text evidence="16">Lacks conserved residue(s) required for the propagation of feature annotation.</text>
</comment>
<dbReference type="SUPFAM" id="SSF49723">
    <property type="entry name" value="Lipase/lipooxygenase domain (PLAT/LH2 domain)"/>
    <property type="match status" value="1"/>
</dbReference>
<dbReference type="SUPFAM" id="SSF48484">
    <property type="entry name" value="Lipoxigenase"/>
    <property type="match status" value="3"/>
</dbReference>
<dbReference type="InterPro" id="IPR001246">
    <property type="entry name" value="LipOase_plant"/>
</dbReference>
<feature type="domain" description="PLAT" evidence="18">
    <location>
        <begin position="59"/>
        <end position="189"/>
    </location>
</feature>
<keyword evidence="4" id="KW-0444">Lipid biosynthesis</keyword>
<dbReference type="InterPro" id="IPR013819">
    <property type="entry name" value="LipOase_C"/>
</dbReference>
<dbReference type="EMBL" id="JARYMX010000003">
    <property type="protein sequence ID" value="KAJ9555505.1"/>
    <property type="molecule type" value="Genomic_DNA"/>
</dbReference>
<dbReference type="GO" id="GO:0046872">
    <property type="term" value="F:metal ion binding"/>
    <property type="evidence" value="ECO:0007669"/>
    <property type="project" value="UniProtKB-KW"/>
</dbReference>
<dbReference type="InterPro" id="IPR020833">
    <property type="entry name" value="LipOase_Fe_BS"/>
</dbReference>
<organism evidence="20 21">
    <name type="scientific">Centaurea solstitialis</name>
    <name type="common">yellow star-thistle</name>
    <dbReference type="NCBI Taxonomy" id="347529"/>
    <lineage>
        <taxon>Eukaryota</taxon>
        <taxon>Viridiplantae</taxon>
        <taxon>Streptophyta</taxon>
        <taxon>Embryophyta</taxon>
        <taxon>Tracheophyta</taxon>
        <taxon>Spermatophyta</taxon>
        <taxon>Magnoliopsida</taxon>
        <taxon>eudicotyledons</taxon>
        <taxon>Gunneridae</taxon>
        <taxon>Pentapetalae</taxon>
        <taxon>asterids</taxon>
        <taxon>campanulids</taxon>
        <taxon>Asterales</taxon>
        <taxon>Asteraceae</taxon>
        <taxon>Carduoideae</taxon>
        <taxon>Cardueae</taxon>
        <taxon>Centaureinae</taxon>
        <taxon>Centaurea</taxon>
    </lineage>
</organism>
<accession>A0AA38TIQ1</accession>
<keyword evidence="6" id="KW-0934">Plastid</keyword>
<dbReference type="InterPro" id="IPR027433">
    <property type="entry name" value="Lipoxygenase_dom_3"/>
</dbReference>
<dbReference type="Pfam" id="PF01477">
    <property type="entry name" value="PLAT"/>
    <property type="match status" value="1"/>
</dbReference>
<dbReference type="GO" id="GO:0006633">
    <property type="term" value="P:fatty acid biosynthetic process"/>
    <property type="evidence" value="ECO:0007669"/>
    <property type="project" value="UniProtKB-KW"/>
</dbReference>
<evidence type="ECO:0000256" key="15">
    <source>
        <dbReference type="ARBA" id="ARBA00023160"/>
    </source>
</evidence>
<evidence type="ECO:0000259" key="19">
    <source>
        <dbReference type="PROSITE" id="PS51393"/>
    </source>
</evidence>
<evidence type="ECO:0000256" key="16">
    <source>
        <dbReference type="PROSITE-ProRule" id="PRU00152"/>
    </source>
</evidence>
<sequence length="1233" mass="140177">MLSSPIFASQTIHNHLPLHNPFVGATTTIHPSSSAAAYSPTSLSLPNPTKKSNTRYIPARHNINAISTALSFITKSTTVKDLLKQLLGIPPFNLQLVSVDLDSNGNQKTVEANASFNLFEFLRDPKRHIYDCNFQVPTDFGDIGAVLVKNNFRQDFFFKTIALDDKITFTCDSWVHSTYDNPERRIFFSDKSYLPSDTPNGMKLLRTKDLESLRGNGEGERKSFERIYDYDVYNDVGSPDISESLLRPVLGGQEHPYPRRCRTGRAMSKADPSSESRTLTLFYIPRDEDFSEIKDISFSVRGLSSALHGVIPILAAVFTDKDAGFSSFTEINSLYNEGVHIPGLDKGLLSILPNLIDAANSAIKFDTPELIERDTFAWSRDDEFCRQMVAGINPYKIQLVTEWPLMSKLDPEVYGPAESSITKEIVEQELKGVMTFEEALEQKKLFMLDYHDILLPYVNKVRELDDTILYGSRTLMFLTPTGTLQPLAIELTRPPTDDGKPQWNRVYTPNGEATDGWLWKIAKAQVLSHDSFYHQLVSHWLRTHCAQEPYVIATNRHLSQMHPINRLLSPFFRYTMQINALARQLLINAQGIIETTFGPGEYNVLMSSDVYDQEWRFDQESLPGDLIKRGMAVEDPSAEYGLKLAIEDYPFANDGLLIWDAIKEFVTSYVTHYYPEDNLIKSDEELQAWWTEIRTVGHGDKKDEPWWPQLKTQDDLIQIVSTMMWVPSGHHATVNFGQYDYAGYFPNRPSTSRVKMPDEEPTAKEWENFLTRPESVLLDCFPSKIQAVTIMVVLDVLSSHSLDEAYIGGNAEAAWAAEPTIKVAYDVFSQRLKELEGIIDSRNVDPELRNRSGAGLIPFTLLKPDSEPGVTGKEPWSESRTTLPFYVPRDEDFSGIKGATFGVWTLYSILHAVLPTLDSVLMDKKKGFWSFRDINSLYDKGFNIPPLENGLLSALPRILKDEWPLMSKLDPEVYGPAESAISEEIIEQEIKGFMTFEEALEQKKLFLLDYHDLLLPNTETATIELTHPPNNGKPQWKHVYAPCWDASSWLWKLAKVRVLAHFAQVTISSNYVPVNFGQYDYAGYFPNRPTIARTKMPNEDPTPEEWQTFLKNPELVLLNCFPSQVQGTKVMFILDVLSSHSPDEKYIGIDMEAAWEAEPVIKIAFHDFNRRLKELECVIDLRNNDPNLSNRYGAGLMPYQLLKPFSEVTNKLNTRIRPDRSRRGYPGSIRAPD</sequence>
<keyword evidence="13 17" id="KW-0408">Iron</keyword>
<dbReference type="GO" id="GO:0031408">
    <property type="term" value="P:oxylipin biosynthetic process"/>
    <property type="evidence" value="ECO:0007669"/>
    <property type="project" value="UniProtKB-KW"/>
</dbReference>
<evidence type="ECO:0000256" key="11">
    <source>
        <dbReference type="ARBA" id="ARBA00022964"/>
    </source>
</evidence>
<dbReference type="Gene3D" id="2.60.60.20">
    <property type="entry name" value="PLAT/LH2 domain"/>
    <property type="match status" value="1"/>
</dbReference>
<dbReference type="Pfam" id="PF00305">
    <property type="entry name" value="Lipoxygenase"/>
    <property type="match status" value="4"/>
</dbReference>
<evidence type="ECO:0000256" key="6">
    <source>
        <dbReference type="ARBA" id="ARBA00022640"/>
    </source>
</evidence>
<evidence type="ECO:0000313" key="20">
    <source>
        <dbReference type="EMBL" id="KAJ9555505.1"/>
    </source>
</evidence>
<comment type="subcellular location">
    <subcellularLocation>
        <location evidence="2">Plastid</location>
        <location evidence="2">Chloroplast</location>
    </subcellularLocation>
</comment>
<keyword evidence="5" id="KW-0150">Chloroplast</keyword>
<dbReference type="PROSITE" id="PS00711">
    <property type="entry name" value="LIPOXYGENASE_1"/>
    <property type="match status" value="1"/>
</dbReference>
<evidence type="ECO:0000256" key="8">
    <source>
        <dbReference type="ARBA" id="ARBA00022767"/>
    </source>
</evidence>
<dbReference type="PROSITE" id="PS51393">
    <property type="entry name" value="LIPOXYGENASE_3"/>
    <property type="match status" value="3"/>
</dbReference>
<dbReference type="Gene3D" id="4.10.375.10">
    <property type="entry name" value="Lipoxygenase-1, Domain 2"/>
    <property type="match status" value="1"/>
</dbReference>
<reference evidence="20" key="1">
    <citation type="submission" date="2023-03" db="EMBL/GenBank/DDBJ databases">
        <title>Chromosome-scale reference genome and RAD-based genetic map of yellow starthistle (Centaurea solstitialis) reveal putative structural variation and QTLs associated with invader traits.</title>
        <authorList>
            <person name="Reatini B."/>
            <person name="Cang F.A."/>
            <person name="Jiang Q."/>
            <person name="Mckibben M.T.W."/>
            <person name="Barker M.S."/>
            <person name="Rieseberg L.H."/>
            <person name="Dlugosch K.M."/>
        </authorList>
    </citation>
    <scope>NUCLEOTIDE SEQUENCE</scope>
    <source>
        <strain evidence="20">CAN-66</strain>
        <tissue evidence="20">Leaf</tissue>
    </source>
</reference>
<gene>
    <name evidence="20" type="ORF">OSB04_010119</name>
</gene>
<dbReference type="Gene3D" id="3.10.450.60">
    <property type="match status" value="2"/>
</dbReference>
<dbReference type="PRINTS" id="PR00468">
    <property type="entry name" value="PLTLPOXGNASE"/>
</dbReference>
<dbReference type="GO" id="GO:0034440">
    <property type="term" value="P:lipid oxidation"/>
    <property type="evidence" value="ECO:0007669"/>
    <property type="project" value="InterPro"/>
</dbReference>
<evidence type="ECO:0008006" key="22">
    <source>
        <dbReference type="Google" id="ProtNLM"/>
    </source>
</evidence>
<comment type="similarity">
    <text evidence="3 17">Belongs to the lipoxygenase family.</text>
</comment>
<dbReference type="Gene3D" id="1.20.245.10">
    <property type="entry name" value="Lipoxygenase-1, Domain 5"/>
    <property type="match status" value="2"/>
</dbReference>
<dbReference type="PROSITE" id="PS50095">
    <property type="entry name" value="PLAT"/>
    <property type="match status" value="1"/>
</dbReference>
<dbReference type="InterPro" id="IPR001024">
    <property type="entry name" value="PLAT/LH2_dom"/>
</dbReference>
<keyword evidence="9" id="KW-0276">Fatty acid metabolism</keyword>
<evidence type="ECO:0000256" key="9">
    <source>
        <dbReference type="ARBA" id="ARBA00022832"/>
    </source>
</evidence>
<dbReference type="Gene3D" id="4.10.372.10">
    <property type="entry name" value="Lipoxygenase-1, Domain 3"/>
    <property type="match status" value="1"/>
</dbReference>
<keyword evidence="21" id="KW-1185">Reference proteome</keyword>